<organism evidence="1 2">
    <name type="scientific">Marinobacterium iners DSM 11526</name>
    <dbReference type="NCBI Taxonomy" id="1122198"/>
    <lineage>
        <taxon>Bacteria</taxon>
        <taxon>Pseudomonadati</taxon>
        <taxon>Pseudomonadota</taxon>
        <taxon>Gammaproteobacteria</taxon>
        <taxon>Oceanospirillales</taxon>
        <taxon>Oceanospirillaceae</taxon>
        <taxon>Marinobacterium</taxon>
    </lineage>
</organism>
<proteinExistence type="predicted"/>
<dbReference type="AlphaFoldDB" id="A0A1H4H2S6"/>
<name>A0A1H4H2S6_9GAMM</name>
<dbReference type="Proteomes" id="UP000242469">
    <property type="component" value="Unassembled WGS sequence"/>
</dbReference>
<gene>
    <name evidence="1" type="ORF">SAMN02745729_1267</name>
</gene>
<dbReference type="STRING" id="1122198.SAMN02745729_1267"/>
<evidence type="ECO:0000313" key="1">
    <source>
        <dbReference type="EMBL" id="SEB16084.1"/>
    </source>
</evidence>
<protein>
    <submittedName>
        <fullName evidence="1">Uncharacterized protein</fullName>
    </submittedName>
</protein>
<keyword evidence="2" id="KW-1185">Reference proteome</keyword>
<sequence>MGQQVLHLDSPIKFCIDLLDGQIRKPTLQGQTWVVRMEDILMVMILLIKNRLKRVLSTVNAWGIKRPWIVIIIGFVFLLSGCGPDLCSNELLFENASPDKSYILTSFERNCGATIPYVRVLSLRVEKEGFDPDKYDDWIFTLHGPKNIKIEWNSNNSLIVYYPPTEDIPTKVEKWRNVNISYVVDGNL</sequence>
<evidence type="ECO:0000313" key="2">
    <source>
        <dbReference type="Proteomes" id="UP000242469"/>
    </source>
</evidence>
<reference evidence="2" key="1">
    <citation type="submission" date="2016-10" db="EMBL/GenBank/DDBJ databases">
        <authorList>
            <person name="Varghese N."/>
            <person name="Submissions S."/>
        </authorList>
    </citation>
    <scope>NUCLEOTIDE SEQUENCE [LARGE SCALE GENOMIC DNA]</scope>
    <source>
        <strain evidence="2">DSM 11526</strain>
    </source>
</reference>
<dbReference type="EMBL" id="FNRJ01000026">
    <property type="protein sequence ID" value="SEB16084.1"/>
    <property type="molecule type" value="Genomic_DNA"/>
</dbReference>
<accession>A0A1H4H2S6</accession>